<keyword evidence="1" id="KW-0732">Signal</keyword>
<dbReference type="InterPro" id="IPR036866">
    <property type="entry name" value="RibonucZ/Hydroxyglut_hydro"/>
</dbReference>
<dbReference type="AlphaFoldDB" id="A0A926Q1T1"/>
<dbReference type="Gene3D" id="3.60.15.10">
    <property type="entry name" value="Ribonuclease Z/Hydroxyacylglutathione hydrolase-like"/>
    <property type="match status" value="1"/>
</dbReference>
<evidence type="ECO:0000313" key="3">
    <source>
        <dbReference type="Proteomes" id="UP000653730"/>
    </source>
</evidence>
<protein>
    <submittedName>
        <fullName evidence="2">MBL fold metallo-hydrolase</fullName>
    </submittedName>
</protein>
<keyword evidence="3" id="KW-1185">Reference proteome</keyword>
<reference evidence="2 3" key="1">
    <citation type="submission" date="2020-09" db="EMBL/GenBank/DDBJ databases">
        <title>Sinomicrobium weinanense sp. nov., a halophilic bacteria isolated from saline-alkali soil.</title>
        <authorList>
            <person name="Wu P."/>
            <person name="Ren H."/>
            <person name="Mei Y."/>
            <person name="Liang Y."/>
            <person name="Chen Z."/>
        </authorList>
    </citation>
    <scope>NUCLEOTIDE SEQUENCE [LARGE SCALE GENOMIC DNA]</scope>
    <source>
        <strain evidence="2 3">FJxs</strain>
    </source>
</reference>
<gene>
    <name evidence="2" type="ORF">IBL28_08470</name>
</gene>
<comment type="caution">
    <text evidence="2">The sequence shown here is derived from an EMBL/GenBank/DDBJ whole genome shotgun (WGS) entry which is preliminary data.</text>
</comment>
<sequence>MKKPIVTLSIMILACLTAVCGYSQVTPDTEISGEGNNIVIHPVYHGTLAIEWKDITFYVDPHGEAWRFSKIKAPDLIFITDIHRDHLDPETLSGLDTDNATFVVPQAVADQLPETYKSKMTVLGNGEEDTISGIPVKALPMYNIPQNEDPLHVKGRGNGYVITLDDKRIYVSGDTEDIPEMRALEDIDIAFICMNLPYTMTVEQAADAVLDFKPKVVYPYHYQGNPDVSDIKKFKKLVKAGDRSIEVRLRNWYK</sequence>
<organism evidence="2 3">
    <name type="scientific">Sinomicrobium weinanense</name>
    <dbReference type="NCBI Taxonomy" id="2842200"/>
    <lineage>
        <taxon>Bacteria</taxon>
        <taxon>Pseudomonadati</taxon>
        <taxon>Bacteroidota</taxon>
        <taxon>Flavobacteriia</taxon>
        <taxon>Flavobacteriales</taxon>
        <taxon>Flavobacteriaceae</taxon>
        <taxon>Sinomicrobium</taxon>
    </lineage>
</organism>
<proteinExistence type="predicted"/>
<evidence type="ECO:0000313" key="2">
    <source>
        <dbReference type="EMBL" id="MBC9795997.1"/>
    </source>
</evidence>
<evidence type="ECO:0000256" key="1">
    <source>
        <dbReference type="SAM" id="SignalP"/>
    </source>
</evidence>
<feature type="signal peptide" evidence="1">
    <location>
        <begin position="1"/>
        <end position="23"/>
    </location>
</feature>
<dbReference type="PANTHER" id="PTHR43546:SF3">
    <property type="entry name" value="UPF0173 METAL-DEPENDENT HYDROLASE MJ1163"/>
    <property type="match status" value="1"/>
</dbReference>
<dbReference type="PANTHER" id="PTHR43546">
    <property type="entry name" value="UPF0173 METAL-DEPENDENT HYDROLASE MJ1163-RELATED"/>
    <property type="match status" value="1"/>
</dbReference>
<dbReference type="Pfam" id="PF13483">
    <property type="entry name" value="Lactamase_B_3"/>
    <property type="match status" value="1"/>
</dbReference>
<dbReference type="EMBL" id="JACVDC010000018">
    <property type="protein sequence ID" value="MBC9795997.1"/>
    <property type="molecule type" value="Genomic_DNA"/>
</dbReference>
<dbReference type="PROSITE" id="PS51257">
    <property type="entry name" value="PROKAR_LIPOPROTEIN"/>
    <property type="match status" value="1"/>
</dbReference>
<dbReference type="SUPFAM" id="SSF56281">
    <property type="entry name" value="Metallo-hydrolase/oxidoreductase"/>
    <property type="match status" value="1"/>
</dbReference>
<accession>A0A926Q1T1</accession>
<dbReference type="Proteomes" id="UP000653730">
    <property type="component" value="Unassembled WGS sequence"/>
</dbReference>
<dbReference type="RefSeq" id="WP_187965146.1">
    <property type="nucleotide sequence ID" value="NZ_JACVDC010000018.1"/>
</dbReference>
<feature type="chain" id="PRO_5036928266" evidence="1">
    <location>
        <begin position="24"/>
        <end position="254"/>
    </location>
</feature>
<name>A0A926Q1T1_9FLAO</name>
<dbReference type="InterPro" id="IPR050114">
    <property type="entry name" value="UPF0173_UPF0282_UlaG_hydrolase"/>
</dbReference>